<accession>A0A927JDL4</accession>
<evidence type="ECO:0000313" key="2">
    <source>
        <dbReference type="Proteomes" id="UP000642993"/>
    </source>
</evidence>
<evidence type="ECO:0008006" key="3">
    <source>
        <dbReference type="Google" id="ProtNLM"/>
    </source>
</evidence>
<dbReference type="Gene3D" id="3.30.530.20">
    <property type="match status" value="1"/>
</dbReference>
<reference evidence="1" key="1">
    <citation type="submission" date="2020-09" db="EMBL/GenBank/DDBJ databases">
        <title>Hoyosella lacisalsi sp. nov., a halotolerant actinobacterium isolated from soil of Lake Gudzhirganskoe.</title>
        <authorList>
            <person name="Yang Q."/>
            <person name="Guo P.Y."/>
            <person name="Liu S.W."/>
            <person name="Li F.N."/>
            <person name="Sun C.H."/>
        </authorList>
    </citation>
    <scope>NUCLEOTIDE SEQUENCE</scope>
    <source>
        <strain evidence="1">G463</strain>
    </source>
</reference>
<dbReference type="EMBL" id="JACYWE010000005">
    <property type="protein sequence ID" value="MBD8506702.1"/>
    <property type="molecule type" value="Genomic_DNA"/>
</dbReference>
<dbReference type="Proteomes" id="UP000642993">
    <property type="component" value="Unassembled WGS sequence"/>
</dbReference>
<protein>
    <recommendedName>
        <fullName evidence="3">Ligand-binding SRPBCC domain-containing protein</fullName>
    </recommendedName>
</protein>
<dbReference type="SUPFAM" id="SSF55961">
    <property type="entry name" value="Bet v1-like"/>
    <property type="match status" value="1"/>
</dbReference>
<organism evidence="1 2">
    <name type="scientific">Lolliginicoccus lacisalsi</name>
    <dbReference type="NCBI Taxonomy" id="2742202"/>
    <lineage>
        <taxon>Bacteria</taxon>
        <taxon>Bacillati</taxon>
        <taxon>Actinomycetota</taxon>
        <taxon>Actinomycetes</taxon>
        <taxon>Mycobacteriales</taxon>
        <taxon>Hoyosellaceae</taxon>
        <taxon>Lolliginicoccus</taxon>
    </lineage>
</organism>
<gene>
    <name evidence="1" type="ORF">HT102_09405</name>
</gene>
<sequence length="152" mass="17447">MIVHHESIVDAPIEQVWARVVSPEGINDEMRPWLTMSLPLGTEHRTIDTVTVGAPLGKAWLRLFGVVPFDFDDLMIAELDPGRRFHEKSTMLSMRRWEHERVLAPAAGGRTLVRDRITLVPRVALRPATRLIGYVLNAFFAHRHRRLQQHFG</sequence>
<name>A0A927JDL4_9ACTN</name>
<dbReference type="InterPro" id="IPR023393">
    <property type="entry name" value="START-like_dom_sf"/>
</dbReference>
<dbReference type="RefSeq" id="WP_192039176.1">
    <property type="nucleotide sequence ID" value="NZ_JACYWE010000005.1"/>
</dbReference>
<comment type="caution">
    <text evidence="1">The sequence shown here is derived from an EMBL/GenBank/DDBJ whole genome shotgun (WGS) entry which is preliminary data.</text>
</comment>
<keyword evidence="2" id="KW-1185">Reference proteome</keyword>
<dbReference type="AlphaFoldDB" id="A0A927JDL4"/>
<proteinExistence type="predicted"/>
<evidence type="ECO:0000313" key="1">
    <source>
        <dbReference type="EMBL" id="MBD8506702.1"/>
    </source>
</evidence>